<dbReference type="Pfam" id="PF10609">
    <property type="entry name" value="ParA"/>
    <property type="match status" value="1"/>
</dbReference>
<dbReference type="InterPro" id="IPR000808">
    <property type="entry name" value="Mrp-like_CS"/>
</dbReference>
<feature type="compositionally biased region" description="Basic and acidic residues" evidence="7">
    <location>
        <begin position="633"/>
        <end position="646"/>
    </location>
</feature>
<organism evidence="8 9">
    <name type="scientific">Skeletonema marinoi</name>
    <dbReference type="NCBI Taxonomy" id="267567"/>
    <lineage>
        <taxon>Eukaryota</taxon>
        <taxon>Sar</taxon>
        <taxon>Stramenopiles</taxon>
        <taxon>Ochrophyta</taxon>
        <taxon>Bacillariophyta</taxon>
        <taxon>Coscinodiscophyceae</taxon>
        <taxon>Thalassiosirophycidae</taxon>
        <taxon>Thalassiosirales</taxon>
        <taxon>Skeletonemataceae</taxon>
        <taxon>Skeletonema</taxon>
        <taxon>Skeletonema marinoi-dohrnii complex</taxon>
    </lineage>
</organism>
<comment type="caution">
    <text evidence="8">The sequence shown here is derived from an EMBL/GenBank/DDBJ whole genome shotgun (WGS) entry which is preliminary data.</text>
</comment>
<dbReference type="GO" id="GO:0140663">
    <property type="term" value="F:ATP-dependent FeS chaperone activity"/>
    <property type="evidence" value="ECO:0007669"/>
    <property type="project" value="InterPro"/>
</dbReference>
<evidence type="ECO:0000313" key="9">
    <source>
        <dbReference type="Proteomes" id="UP001224775"/>
    </source>
</evidence>
<dbReference type="InterPro" id="IPR019591">
    <property type="entry name" value="Mrp/NBP35_ATP-bd"/>
</dbReference>
<keyword evidence="3" id="KW-0067">ATP-binding</keyword>
<evidence type="ECO:0000256" key="7">
    <source>
        <dbReference type="SAM" id="MobiDB-lite"/>
    </source>
</evidence>
<dbReference type="PROSITE" id="PS01215">
    <property type="entry name" value="MRP"/>
    <property type="match status" value="1"/>
</dbReference>
<dbReference type="CDD" id="cd02037">
    <property type="entry name" value="Mrp_NBP35"/>
    <property type="match status" value="1"/>
</dbReference>
<dbReference type="Gene3D" id="3.40.50.300">
    <property type="entry name" value="P-loop containing nucleotide triphosphate hydrolases"/>
    <property type="match status" value="1"/>
</dbReference>
<feature type="compositionally biased region" description="Basic and acidic residues" evidence="7">
    <location>
        <begin position="578"/>
        <end position="591"/>
    </location>
</feature>
<dbReference type="GO" id="GO:0051539">
    <property type="term" value="F:4 iron, 4 sulfur cluster binding"/>
    <property type="evidence" value="ECO:0007669"/>
    <property type="project" value="TreeGrafter"/>
</dbReference>
<dbReference type="Proteomes" id="UP001224775">
    <property type="component" value="Unassembled WGS sequence"/>
</dbReference>
<dbReference type="SUPFAM" id="SSF52540">
    <property type="entry name" value="P-loop containing nucleoside triphosphate hydrolases"/>
    <property type="match status" value="1"/>
</dbReference>
<feature type="region of interest" description="Disordered" evidence="7">
    <location>
        <begin position="578"/>
        <end position="658"/>
    </location>
</feature>
<dbReference type="PANTHER" id="PTHR42961">
    <property type="entry name" value="IRON-SULFUR PROTEIN NUBPL"/>
    <property type="match status" value="1"/>
</dbReference>
<dbReference type="InterPro" id="IPR027417">
    <property type="entry name" value="P-loop_NTPase"/>
</dbReference>
<keyword evidence="9" id="KW-1185">Reference proteome</keyword>
<name>A0AAD8YNR1_9STRA</name>
<evidence type="ECO:0000313" key="8">
    <source>
        <dbReference type="EMBL" id="KAK1748411.1"/>
    </source>
</evidence>
<evidence type="ECO:0000256" key="6">
    <source>
        <dbReference type="ARBA" id="ARBA00024036"/>
    </source>
</evidence>
<dbReference type="GO" id="GO:0046872">
    <property type="term" value="F:metal ion binding"/>
    <property type="evidence" value="ECO:0007669"/>
    <property type="project" value="UniProtKB-KW"/>
</dbReference>
<accession>A0AAD8YNR1</accession>
<feature type="non-terminal residue" evidence="8">
    <location>
        <position position="658"/>
    </location>
</feature>
<keyword evidence="1" id="KW-0479">Metal-binding</keyword>
<dbReference type="AlphaFoldDB" id="A0AAD8YNR1"/>
<evidence type="ECO:0000256" key="1">
    <source>
        <dbReference type="ARBA" id="ARBA00022723"/>
    </source>
</evidence>
<proteinExistence type="inferred from homology"/>
<dbReference type="GO" id="GO:0005524">
    <property type="term" value="F:ATP binding"/>
    <property type="evidence" value="ECO:0007669"/>
    <property type="project" value="UniProtKB-KW"/>
</dbReference>
<keyword evidence="4" id="KW-0408">Iron</keyword>
<keyword evidence="2" id="KW-0547">Nucleotide-binding</keyword>
<sequence>MMMSSIAQRRLFWCNSGVRRLRGVLKCSTQTQHRQNDIIMPMSSSIHQRIDVALTMDKHNRIHHLQSSSRRLFSSTQSSRSKFRFSELSSRQSAELEDELLNRLNNNNNNNNSDQRLLDPIIGKSLTRNGLDWIRSVSIPSSFDKGEENVITVNLQPPTMLHPKLQEISANITQVVQEEMVQLLSNKHTLEPHDIDVSVNINPQDITTTSNNNMNIRETTPQSSSFALKNITHFVAVYSCKGGVGKSTIAANLAYQLSAMGGRVGLLDLDVYGPSLPILVQPDDPTVRKSPPHVQEGMVEPILHKGVKLMSLGFVSPNSGVPGSGPNGGAAVLRGPMAGRVVSQLLKGTNWGELDVLVLDLPPGTGDVQLEVCQSLSLSGAVAVSTPSALAWADVRKGVEMFGELGVSTLALVENFAYFVCEGGGRHYPFGKARTLAAGDDDENNKTTSDAPMQYHHFMPQSSHVFHLPISETVSGSNESGKPFCCDEPNGSSEEEWAVFSKLADAVSADLLLLQHNMMPASMQGQQGNSSTAMVVTIDEVEDSAFDVPFTQLDIDNSHKRFTVRLFCNEGGYQKIIGGDDLRSRNPKTGEVEDDSSSNSGEGDGKTVQHGCGGGSHSSDRGSSHPSITIHHHSSDCADNSDKKDNLFPAKISKKGKY</sequence>
<evidence type="ECO:0000256" key="4">
    <source>
        <dbReference type="ARBA" id="ARBA00023004"/>
    </source>
</evidence>
<evidence type="ECO:0000256" key="5">
    <source>
        <dbReference type="ARBA" id="ARBA00023014"/>
    </source>
</evidence>
<evidence type="ECO:0000256" key="2">
    <source>
        <dbReference type="ARBA" id="ARBA00022741"/>
    </source>
</evidence>
<gene>
    <name evidence="8" type="ORF">QTG54_000350</name>
</gene>
<dbReference type="GO" id="GO:0016226">
    <property type="term" value="P:iron-sulfur cluster assembly"/>
    <property type="evidence" value="ECO:0007669"/>
    <property type="project" value="InterPro"/>
</dbReference>
<keyword evidence="5" id="KW-0411">Iron-sulfur</keyword>
<dbReference type="HAMAP" id="MF_02040">
    <property type="entry name" value="Mrp_NBP35"/>
    <property type="match status" value="1"/>
</dbReference>
<evidence type="ECO:0000256" key="3">
    <source>
        <dbReference type="ARBA" id="ARBA00022840"/>
    </source>
</evidence>
<reference evidence="8" key="1">
    <citation type="submission" date="2023-06" db="EMBL/GenBank/DDBJ databases">
        <title>Survivors Of The Sea: Transcriptome response of Skeletonema marinoi to long-term dormancy.</title>
        <authorList>
            <person name="Pinder M.I.M."/>
            <person name="Kourtchenko O."/>
            <person name="Robertson E.K."/>
            <person name="Larsson T."/>
            <person name="Maumus F."/>
            <person name="Osuna-Cruz C.M."/>
            <person name="Vancaester E."/>
            <person name="Stenow R."/>
            <person name="Vandepoele K."/>
            <person name="Ploug H."/>
            <person name="Bruchert V."/>
            <person name="Godhe A."/>
            <person name="Topel M."/>
        </authorList>
    </citation>
    <scope>NUCLEOTIDE SEQUENCE</scope>
    <source>
        <strain evidence="8">R05AC</strain>
    </source>
</reference>
<dbReference type="InterPro" id="IPR033756">
    <property type="entry name" value="YlxH/NBP35"/>
</dbReference>
<dbReference type="EMBL" id="JATAAI010000001">
    <property type="protein sequence ID" value="KAK1748411.1"/>
    <property type="molecule type" value="Genomic_DNA"/>
</dbReference>
<dbReference type="PANTHER" id="PTHR42961:SF2">
    <property type="entry name" value="IRON-SULFUR PROTEIN NUBPL"/>
    <property type="match status" value="1"/>
</dbReference>
<comment type="similarity">
    <text evidence="6">Belongs to the Mrp/NBP35 ATP-binding proteins family.</text>
</comment>
<dbReference type="InterPro" id="IPR044304">
    <property type="entry name" value="NUBPL-like"/>
</dbReference>
<protein>
    <submittedName>
        <fullName evidence="8">NUBPL iron-transfer P-loop NTPase family protein</fullName>
    </submittedName>
</protein>